<proteinExistence type="predicted"/>
<dbReference type="RefSeq" id="WP_354643851.1">
    <property type="nucleotide sequence ID" value="NZ_CP159872.1"/>
</dbReference>
<dbReference type="AlphaFoldDB" id="A0AAU8K497"/>
<dbReference type="EMBL" id="CP159872">
    <property type="protein sequence ID" value="XCM82916.1"/>
    <property type="molecule type" value="Genomic_DNA"/>
</dbReference>
<dbReference type="KEGG" id="kcm:ABWK59_30380"/>
<sequence>MNLHEWITEVVEARTRFAQKVAQEPLHDPGLVADALRRCEADRRILARHCLGTGVSFYSTACDGCGYDDCGPNVENLNDCPELLDLAHALGITDDELAALERPEPLFAIPSVKRTQATIPAEQTPATFRP</sequence>
<accession>A0AAU8K497</accession>
<name>A0AAU8K497_9ACTN</name>
<evidence type="ECO:0000313" key="1">
    <source>
        <dbReference type="EMBL" id="XCM82916.1"/>
    </source>
</evidence>
<protein>
    <submittedName>
        <fullName evidence="1">Uncharacterized protein</fullName>
    </submittedName>
</protein>
<organism evidence="1">
    <name type="scientific">Kitasatospora camelliae</name>
    <dbReference type="NCBI Taxonomy" id="3156397"/>
    <lineage>
        <taxon>Bacteria</taxon>
        <taxon>Bacillati</taxon>
        <taxon>Actinomycetota</taxon>
        <taxon>Actinomycetes</taxon>
        <taxon>Kitasatosporales</taxon>
        <taxon>Streptomycetaceae</taxon>
        <taxon>Kitasatospora</taxon>
    </lineage>
</organism>
<gene>
    <name evidence="1" type="ORF">ABWK59_30380</name>
</gene>
<reference evidence="1" key="1">
    <citation type="submission" date="2024-06" db="EMBL/GenBank/DDBJ databases">
        <title>The genome sequences of Kitasatospora sp. strain HUAS MG31.</title>
        <authorList>
            <person name="Mo P."/>
        </authorList>
    </citation>
    <scope>NUCLEOTIDE SEQUENCE</scope>
    <source>
        <strain evidence="1">HUAS MG31</strain>
    </source>
</reference>